<dbReference type="OrthoDB" id="196103at2759"/>
<protein>
    <submittedName>
        <fullName evidence="2">UNC93-like protein</fullName>
    </submittedName>
</protein>
<evidence type="ECO:0000256" key="1">
    <source>
        <dbReference type="SAM" id="Phobius"/>
    </source>
</evidence>
<accession>R9P983</accession>
<keyword evidence="1" id="KW-0472">Membrane</keyword>
<keyword evidence="1" id="KW-1133">Transmembrane helix</keyword>
<gene>
    <name evidence="2" type="ORF">PHSY_005487</name>
</gene>
<reference evidence="3" key="1">
    <citation type="journal article" date="2013" name="Genome Announc.">
        <title>Draft genome sequence of the basidiomycetous yeast-like fungus Pseudozyma hubeiensis SY62, which produces an abundant amount of the biosurfactant mannosylerythritol lipids.</title>
        <authorList>
            <person name="Konishi M."/>
            <person name="Hatada Y."/>
            <person name="Horiuchi J."/>
        </authorList>
    </citation>
    <scope>NUCLEOTIDE SEQUENCE [LARGE SCALE GENOMIC DNA]</scope>
    <source>
        <strain evidence="3">SY62</strain>
    </source>
</reference>
<keyword evidence="3" id="KW-1185">Reference proteome</keyword>
<feature type="transmembrane region" description="Helical" evidence="1">
    <location>
        <begin position="12"/>
        <end position="32"/>
    </location>
</feature>
<evidence type="ECO:0000313" key="2">
    <source>
        <dbReference type="EMBL" id="GAC97899.1"/>
    </source>
</evidence>
<dbReference type="Proteomes" id="UP000014071">
    <property type="component" value="Unassembled WGS sequence"/>
</dbReference>
<evidence type="ECO:0000313" key="3">
    <source>
        <dbReference type="Proteomes" id="UP000014071"/>
    </source>
</evidence>
<organism evidence="2 3">
    <name type="scientific">Pseudozyma hubeiensis (strain SY62)</name>
    <name type="common">Yeast</name>
    <dbReference type="NCBI Taxonomy" id="1305764"/>
    <lineage>
        <taxon>Eukaryota</taxon>
        <taxon>Fungi</taxon>
        <taxon>Dikarya</taxon>
        <taxon>Basidiomycota</taxon>
        <taxon>Ustilaginomycotina</taxon>
        <taxon>Ustilaginomycetes</taxon>
        <taxon>Ustilaginales</taxon>
        <taxon>Ustilaginaceae</taxon>
        <taxon>Pseudozyma</taxon>
    </lineage>
</organism>
<dbReference type="HOGENOM" id="CLU_2758892_0_0_1"/>
<dbReference type="RefSeq" id="XP_012191486.1">
    <property type="nucleotide sequence ID" value="XM_012336096.1"/>
</dbReference>
<dbReference type="AlphaFoldDB" id="R9P983"/>
<proteinExistence type="predicted"/>
<dbReference type="GeneID" id="24110765"/>
<dbReference type="EMBL" id="DF238814">
    <property type="protein sequence ID" value="GAC97899.1"/>
    <property type="molecule type" value="Genomic_DNA"/>
</dbReference>
<keyword evidence="1" id="KW-0812">Transmembrane</keyword>
<dbReference type="eggNOG" id="KOG3098">
    <property type="taxonomic scope" value="Eukaryota"/>
</dbReference>
<name>R9P983_PSEHS</name>
<sequence>MDNDKHPFMTNLAVTWGLCAAGLIFVIPVIALRVKEHTDALQEVTVPGRAEEIAAVEQEVANASVSEKHT</sequence>